<evidence type="ECO:0000313" key="2">
    <source>
        <dbReference type="Proteomes" id="UP000181992"/>
    </source>
</evidence>
<evidence type="ECO:0000313" key="1">
    <source>
        <dbReference type="EMBL" id="OIO31247.1"/>
    </source>
</evidence>
<gene>
    <name evidence="1" type="ORF">AUJ77_00350</name>
</gene>
<dbReference type="AlphaFoldDB" id="A0A1J4VAE5"/>
<organism evidence="1 2">
    <name type="scientific">Candidatus Nomurabacteria bacterium CG1_02_43_90</name>
    <dbReference type="NCBI Taxonomy" id="1805281"/>
    <lineage>
        <taxon>Bacteria</taxon>
        <taxon>Candidatus Nomuraibacteriota</taxon>
    </lineage>
</organism>
<dbReference type="Gene3D" id="1.10.530.10">
    <property type="match status" value="1"/>
</dbReference>
<protein>
    <recommendedName>
        <fullName evidence="3">Transglycosylase SLT domain-containing protein</fullName>
    </recommendedName>
</protein>
<accession>A0A1J4VAE5</accession>
<sequence>MENTKQFVRGLVLLPFLTVGSPIAMFHNNVVAFSPEAQSTYVSLSEEHAKKIDAYFSTRSMPLEGYGAKMVKVAEENNIDWRLLPAIAIKESTGGKFACHNNPFGWGSCQIKFKNFDEAIDTVAMNLGGNNPATERFYKNTETKIKLHHYNGTVVPTYTHEVMKFMDLIEQGA</sequence>
<reference evidence="1 2" key="1">
    <citation type="journal article" date="2016" name="Environ. Microbiol.">
        <title>Genomic resolution of a cold subsurface aquifer community provides metabolic insights for novel microbes adapted to high CO concentrations.</title>
        <authorList>
            <person name="Probst A.J."/>
            <person name="Castelle C.J."/>
            <person name="Singh A."/>
            <person name="Brown C.T."/>
            <person name="Anantharaman K."/>
            <person name="Sharon I."/>
            <person name="Hug L.A."/>
            <person name="Burstein D."/>
            <person name="Emerson J.B."/>
            <person name="Thomas B.C."/>
            <person name="Banfield J.F."/>
        </authorList>
    </citation>
    <scope>NUCLEOTIDE SEQUENCE [LARGE SCALE GENOMIC DNA]</scope>
    <source>
        <strain evidence="1">CG1_02_43_90</strain>
    </source>
</reference>
<evidence type="ECO:0008006" key="3">
    <source>
        <dbReference type="Google" id="ProtNLM"/>
    </source>
</evidence>
<proteinExistence type="predicted"/>
<comment type="caution">
    <text evidence="1">The sequence shown here is derived from an EMBL/GenBank/DDBJ whole genome shotgun (WGS) entry which is preliminary data.</text>
</comment>
<name>A0A1J4VAE5_9BACT</name>
<dbReference type="EMBL" id="MNVN01000003">
    <property type="protein sequence ID" value="OIO31247.1"/>
    <property type="molecule type" value="Genomic_DNA"/>
</dbReference>
<dbReference type="Proteomes" id="UP000181992">
    <property type="component" value="Unassembled WGS sequence"/>
</dbReference>
<dbReference type="STRING" id="1805281.AUJ77_00350"/>